<organism evidence="1 2">
    <name type="scientific">Cichorium intybus</name>
    <name type="common">Chicory</name>
    <dbReference type="NCBI Taxonomy" id="13427"/>
    <lineage>
        <taxon>Eukaryota</taxon>
        <taxon>Viridiplantae</taxon>
        <taxon>Streptophyta</taxon>
        <taxon>Embryophyta</taxon>
        <taxon>Tracheophyta</taxon>
        <taxon>Spermatophyta</taxon>
        <taxon>Magnoliopsida</taxon>
        <taxon>eudicotyledons</taxon>
        <taxon>Gunneridae</taxon>
        <taxon>Pentapetalae</taxon>
        <taxon>asterids</taxon>
        <taxon>campanulids</taxon>
        <taxon>Asterales</taxon>
        <taxon>Asteraceae</taxon>
        <taxon>Cichorioideae</taxon>
        <taxon>Cichorieae</taxon>
        <taxon>Cichoriinae</taxon>
        <taxon>Cichorium</taxon>
    </lineage>
</organism>
<dbReference type="EMBL" id="CM042017">
    <property type="protein sequence ID" value="KAI3689111.1"/>
    <property type="molecule type" value="Genomic_DNA"/>
</dbReference>
<keyword evidence="2" id="KW-1185">Reference proteome</keyword>
<proteinExistence type="predicted"/>
<protein>
    <submittedName>
        <fullName evidence="1">Uncharacterized protein</fullName>
    </submittedName>
</protein>
<evidence type="ECO:0000313" key="1">
    <source>
        <dbReference type="EMBL" id="KAI3689111.1"/>
    </source>
</evidence>
<reference evidence="1 2" key="2">
    <citation type="journal article" date="2022" name="Mol. Ecol. Resour.">
        <title>The genomes of chicory, endive, great burdock and yacon provide insights into Asteraceae paleo-polyploidization history and plant inulin production.</title>
        <authorList>
            <person name="Fan W."/>
            <person name="Wang S."/>
            <person name="Wang H."/>
            <person name="Wang A."/>
            <person name="Jiang F."/>
            <person name="Liu H."/>
            <person name="Zhao H."/>
            <person name="Xu D."/>
            <person name="Zhang Y."/>
        </authorList>
    </citation>
    <scope>NUCLEOTIDE SEQUENCE [LARGE SCALE GENOMIC DNA]</scope>
    <source>
        <strain evidence="2">cv. Punajuju</strain>
        <tissue evidence="1">Leaves</tissue>
    </source>
</reference>
<reference evidence="2" key="1">
    <citation type="journal article" date="2022" name="Mol. Ecol. Resour.">
        <title>The genomes of chicory, endive, great burdock and yacon provide insights into Asteraceae palaeo-polyploidization history and plant inulin production.</title>
        <authorList>
            <person name="Fan W."/>
            <person name="Wang S."/>
            <person name="Wang H."/>
            <person name="Wang A."/>
            <person name="Jiang F."/>
            <person name="Liu H."/>
            <person name="Zhao H."/>
            <person name="Xu D."/>
            <person name="Zhang Y."/>
        </authorList>
    </citation>
    <scope>NUCLEOTIDE SEQUENCE [LARGE SCALE GENOMIC DNA]</scope>
    <source>
        <strain evidence="2">cv. Punajuju</strain>
    </source>
</reference>
<dbReference type="Proteomes" id="UP001055811">
    <property type="component" value="Linkage Group LG09"/>
</dbReference>
<sequence length="357" mass="40132">MFTGFNELISLNFSLQKPSPATGTIWYAACPLAVLMLASIVYSISSKNKKELNIGKYDDVAAEIAEAARGSFRRSDDDEVSWKSASDVLLQEDNNDIISEADAKYAEELQVQEALLASIFASQTTNTPSTSTQKSRSSLSSLLKITNKESTETCKICLENQEPWQMFKNSTCSHSFCYTCTSKHAATKIHESKNTITCPELNCKSKLDPNTLRQIIPKETLIKWDDHLCESMILESQKLYCPFSDCSVLLINDDVSITNIDCPVCRRAFCAVCRVPWHSEFSCKEFGKLNSKKKGKRDDDMAVALAKKKKWKKCPMCRFFVEKTEGCLHITCRCEYEFCYNCGGKWSSSHGGCRARS</sequence>
<comment type="caution">
    <text evidence="1">The sequence shown here is derived from an EMBL/GenBank/DDBJ whole genome shotgun (WGS) entry which is preliminary data.</text>
</comment>
<evidence type="ECO:0000313" key="2">
    <source>
        <dbReference type="Proteomes" id="UP001055811"/>
    </source>
</evidence>
<gene>
    <name evidence="1" type="ORF">L2E82_47060</name>
</gene>
<name>A0ACB8YVG3_CICIN</name>
<accession>A0ACB8YVG3</accession>